<keyword evidence="7" id="KW-0472">Membrane</keyword>
<comment type="function">
    <text evidence="7">Possible subunit of a heme lyase.</text>
</comment>
<keyword evidence="4 7" id="KW-0732">Signal</keyword>
<evidence type="ECO:0000256" key="7">
    <source>
        <dbReference type="RuleBase" id="RU364112"/>
    </source>
</evidence>
<reference evidence="9 10" key="1">
    <citation type="submission" date="2021-03" db="EMBL/GenBank/DDBJ databases">
        <title>Sneathiella sp. CAU 1612 isolated from Kang Won-do.</title>
        <authorList>
            <person name="Kim W."/>
        </authorList>
    </citation>
    <scope>NUCLEOTIDE SEQUENCE [LARGE SCALE GENOMIC DNA]</scope>
    <source>
        <strain evidence="9 10">CAU 1612</strain>
    </source>
</reference>
<dbReference type="Pfam" id="PF03918">
    <property type="entry name" value="CcmH"/>
    <property type="match status" value="1"/>
</dbReference>
<evidence type="ECO:0000313" key="9">
    <source>
        <dbReference type="EMBL" id="MBO0332456.1"/>
    </source>
</evidence>
<keyword evidence="7" id="KW-0812">Transmembrane</keyword>
<evidence type="ECO:0000256" key="1">
    <source>
        <dbReference type="ARBA" id="ARBA00010342"/>
    </source>
</evidence>
<proteinExistence type="inferred from homology"/>
<comment type="caution">
    <text evidence="9">The sequence shown here is derived from an EMBL/GenBank/DDBJ whole genome shotgun (WGS) entry which is preliminary data.</text>
</comment>
<evidence type="ECO:0000256" key="6">
    <source>
        <dbReference type="ARBA" id="ARBA00023004"/>
    </source>
</evidence>
<evidence type="ECO:0000313" key="10">
    <source>
        <dbReference type="Proteomes" id="UP000664761"/>
    </source>
</evidence>
<keyword evidence="5" id="KW-0201">Cytochrome c-type biogenesis</keyword>
<name>A0ABS3F2Y0_9PROT</name>
<keyword evidence="7" id="KW-1133">Transmembrane helix</keyword>
<keyword evidence="2 7" id="KW-0349">Heme</keyword>
<keyword evidence="3 7" id="KW-0479">Metal-binding</keyword>
<evidence type="ECO:0000256" key="3">
    <source>
        <dbReference type="ARBA" id="ARBA00022723"/>
    </source>
</evidence>
<evidence type="ECO:0000256" key="4">
    <source>
        <dbReference type="ARBA" id="ARBA00022729"/>
    </source>
</evidence>
<evidence type="ECO:0000256" key="2">
    <source>
        <dbReference type="ARBA" id="ARBA00022617"/>
    </source>
</evidence>
<evidence type="ECO:0000259" key="8">
    <source>
        <dbReference type="Pfam" id="PF03918"/>
    </source>
</evidence>
<keyword evidence="10" id="KW-1185">Reference proteome</keyword>
<feature type="domain" description="CcmH/CycL/Ccl2/NrfF N-terminal" evidence="8">
    <location>
        <begin position="14"/>
        <end position="156"/>
    </location>
</feature>
<dbReference type="InterPro" id="IPR005616">
    <property type="entry name" value="CcmH/CycL/Ccl2/NrfF_N"/>
</dbReference>
<sequence length="165" mass="18617">MKSSFRLLMLSMLLAPFLVLSATAVFIEEKLKDPVLEARALEISAEIRCLVCQNQSILDSNAELAKDLRQIVRERIALGESDEEVRGFLVDRYGDWVLLNPPFKISTVFLWLGPAVIFILGAFAMVVFLRGRNRLVEDESRTKLSTTEEAEVNRLLKSDETGQNS</sequence>
<dbReference type="Gene3D" id="1.10.8.640">
    <property type="entry name" value="Cytochrome C biogenesis protein"/>
    <property type="match status" value="1"/>
</dbReference>
<dbReference type="RefSeq" id="WP_207041760.1">
    <property type="nucleotide sequence ID" value="NZ_JAFLNC010000001.1"/>
</dbReference>
<organism evidence="9 10">
    <name type="scientific">Sneathiella sedimenti</name>
    <dbReference type="NCBI Taxonomy" id="2816034"/>
    <lineage>
        <taxon>Bacteria</taxon>
        <taxon>Pseudomonadati</taxon>
        <taxon>Pseudomonadota</taxon>
        <taxon>Alphaproteobacteria</taxon>
        <taxon>Sneathiellales</taxon>
        <taxon>Sneathiellaceae</taxon>
        <taxon>Sneathiella</taxon>
    </lineage>
</organism>
<dbReference type="EMBL" id="JAFLNC010000001">
    <property type="protein sequence ID" value="MBO0332456.1"/>
    <property type="molecule type" value="Genomic_DNA"/>
</dbReference>
<dbReference type="CDD" id="cd16378">
    <property type="entry name" value="CcmH_N"/>
    <property type="match status" value="1"/>
</dbReference>
<evidence type="ECO:0000256" key="5">
    <source>
        <dbReference type="ARBA" id="ARBA00022748"/>
    </source>
</evidence>
<dbReference type="InterPro" id="IPR051263">
    <property type="entry name" value="C-type_cytochrome_biogenesis"/>
</dbReference>
<dbReference type="PANTHER" id="PTHR47870:SF1">
    <property type="entry name" value="CYTOCHROME C-TYPE BIOGENESIS PROTEIN CCMH"/>
    <property type="match status" value="1"/>
</dbReference>
<accession>A0ABS3F2Y0</accession>
<comment type="similarity">
    <text evidence="1 7">Belongs to the CcmH/CycL/Ccl2/NrfF family.</text>
</comment>
<feature type="transmembrane region" description="Helical" evidence="7">
    <location>
        <begin position="108"/>
        <end position="129"/>
    </location>
</feature>
<dbReference type="PANTHER" id="PTHR47870">
    <property type="entry name" value="CYTOCHROME C-TYPE BIOGENESIS PROTEIN CCMH"/>
    <property type="match status" value="1"/>
</dbReference>
<keyword evidence="6 7" id="KW-0408">Iron</keyword>
<dbReference type="Proteomes" id="UP000664761">
    <property type="component" value="Unassembled WGS sequence"/>
</dbReference>
<dbReference type="InterPro" id="IPR038297">
    <property type="entry name" value="CcmH/CycL/NrfF/Ccl2_sf"/>
</dbReference>
<gene>
    <name evidence="9" type="ORF">J0X12_02445</name>
</gene>
<protein>
    <recommendedName>
        <fullName evidence="7">Cytochrome c-type biogenesis protein</fullName>
    </recommendedName>
</protein>